<sequence length="129" mass="14486">MNPDFIAIKLTDGELKYSHKKSDLGLTVTTKEFIIQKPYINYYISLDAIQSMVPYEAQGRTVRMATTKGAASEVAVMSPGVQHYRIVVRETTVHNRSGIFHMAGSEFIMPLMNEMLLMISKYSGLHAVN</sequence>
<reference evidence="1 2" key="1">
    <citation type="journal article" date="2019" name="Microorganisms">
        <title>Paenibacillus lutrae sp. nov., A Chitinolytic Species Isolated from A River Otter in Castril Natural Park, Granada, Spain.</title>
        <authorList>
            <person name="Rodriguez M."/>
            <person name="Reina J.C."/>
            <person name="Bejar V."/>
            <person name="Llamas I."/>
        </authorList>
    </citation>
    <scope>NUCLEOTIDE SEQUENCE [LARGE SCALE GENOMIC DNA]</scope>
    <source>
        <strain evidence="1 2">N10</strain>
    </source>
</reference>
<protein>
    <submittedName>
        <fullName evidence="1">Uncharacterized protein</fullName>
    </submittedName>
</protein>
<proteinExistence type="predicted"/>
<dbReference type="EMBL" id="RHLK01000006">
    <property type="protein sequence ID" value="MVP00280.1"/>
    <property type="molecule type" value="Genomic_DNA"/>
</dbReference>
<dbReference type="OrthoDB" id="2381628at2"/>
<evidence type="ECO:0000313" key="1">
    <source>
        <dbReference type="EMBL" id="MVP00280.1"/>
    </source>
</evidence>
<keyword evidence="2" id="KW-1185">Reference proteome</keyword>
<evidence type="ECO:0000313" key="2">
    <source>
        <dbReference type="Proteomes" id="UP000490800"/>
    </source>
</evidence>
<accession>A0A7X3JZQ1</accession>
<organism evidence="1 2">
    <name type="scientific">Paenibacillus lutrae</name>
    <dbReference type="NCBI Taxonomy" id="2078573"/>
    <lineage>
        <taxon>Bacteria</taxon>
        <taxon>Bacillati</taxon>
        <taxon>Bacillota</taxon>
        <taxon>Bacilli</taxon>
        <taxon>Bacillales</taxon>
        <taxon>Paenibacillaceae</taxon>
        <taxon>Paenibacillus</taxon>
    </lineage>
</organism>
<comment type="caution">
    <text evidence="1">The sequence shown here is derived from an EMBL/GenBank/DDBJ whole genome shotgun (WGS) entry which is preliminary data.</text>
</comment>
<gene>
    <name evidence="1" type="ORF">EDM21_12240</name>
</gene>
<dbReference type="RefSeq" id="WP_157335835.1">
    <property type="nucleotide sequence ID" value="NZ_RHLK01000006.1"/>
</dbReference>
<dbReference type="AlphaFoldDB" id="A0A7X3JZQ1"/>
<dbReference type="Proteomes" id="UP000490800">
    <property type="component" value="Unassembled WGS sequence"/>
</dbReference>
<name>A0A7X3JZQ1_9BACL</name>